<dbReference type="AlphaFoldDB" id="A0A9D1PTB3"/>
<evidence type="ECO:0000313" key="5">
    <source>
        <dbReference type="Proteomes" id="UP000823936"/>
    </source>
</evidence>
<dbReference type="InterPro" id="IPR050197">
    <property type="entry name" value="Aldolase_class_II_sugar_metab"/>
</dbReference>
<protein>
    <submittedName>
        <fullName evidence="4">Class II aldolase/adducin family protein</fullName>
    </submittedName>
</protein>
<dbReference type="EMBL" id="DXHU01000015">
    <property type="protein sequence ID" value="HIV98845.1"/>
    <property type="molecule type" value="Genomic_DNA"/>
</dbReference>
<feature type="domain" description="Class II aldolase/adducin N-terminal" evidence="3">
    <location>
        <begin position="12"/>
        <end position="186"/>
    </location>
</feature>
<dbReference type="Proteomes" id="UP000823936">
    <property type="component" value="Unassembled WGS sequence"/>
</dbReference>
<dbReference type="SUPFAM" id="SSF53639">
    <property type="entry name" value="AraD/HMP-PK domain-like"/>
    <property type="match status" value="1"/>
</dbReference>
<dbReference type="Gene3D" id="3.40.225.10">
    <property type="entry name" value="Class II aldolase/adducin N-terminal domain"/>
    <property type="match status" value="1"/>
</dbReference>
<evidence type="ECO:0000256" key="1">
    <source>
        <dbReference type="ARBA" id="ARBA00022723"/>
    </source>
</evidence>
<dbReference type="GO" id="GO:0016832">
    <property type="term" value="F:aldehyde-lyase activity"/>
    <property type="evidence" value="ECO:0007669"/>
    <property type="project" value="TreeGrafter"/>
</dbReference>
<evidence type="ECO:0000259" key="3">
    <source>
        <dbReference type="SMART" id="SM01007"/>
    </source>
</evidence>
<gene>
    <name evidence="4" type="ORF">IAB12_03570</name>
</gene>
<name>A0A9D1PTB3_9SPIO</name>
<evidence type="ECO:0000313" key="4">
    <source>
        <dbReference type="EMBL" id="HIV98845.1"/>
    </source>
</evidence>
<comment type="caution">
    <text evidence="4">The sequence shown here is derived from an EMBL/GenBank/DDBJ whole genome shotgun (WGS) entry which is preliminary data.</text>
</comment>
<dbReference type="InterPro" id="IPR036409">
    <property type="entry name" value="Aldolase_II/adducin_N_sf"/>
</dbReference>
<evidence type="ECO:0000256" key="2">
    <source>
        <dbReference type="ARBA" id="ARBA00023239"/>
    </source>
</evidence>
<dbReference type="InterPro" id="IPR001303">
    <property type="entry name" value="Aldolase_II/adducin_N"/>
</dbReference>
<dbReference type="PANTHER" id="PTHR22789:SF0">
    <property type="entry name" value="3-OXO-TETRONATE 4-PHOSPHATE DECARBOXYLASE-RELATED"/>
    <property type="match status" value="1"/>
</dbReference>
<dbReference type="SMART" id="SM01007">
    <property type="entry name" value="Aldolase_II"/>
    <property type="match status" value="1"/>
</dbReference>
<reference evidence="4" key="2">
    <citation type="submission" date="2021-04" db="EMBL/GenBank/DDBJ databases">
        <authorList>
            <person name="Gilroy R."/>
        </authorList>
    </citation>
    <scope>NUCLEOTIDE SEQUENCE</scope>
    <source>
        <strain evidence="4">Gambia11-129</strain>
    </source>
</reference>
<dbReference type="GO" id="GO:0046872">
    <property type="term" value="F:metal ion binding"/>
    <property type="evidence" value="ECO:0007669"/>
    <property type="project" value="UniProtKB-KW"/>
</dbReference>
<reference evidence="4" key="1">
    <citation type="journal article" date="2021" name="PeerJ">
        <title>Extensive microbial diversity within the chicken gut microbiome revealed by metagenomics and culture.</title>
        <authorList>
            <person name="Gilroy R."/>
            <person name="Ravi A."/>
            <person name="Getino M."/>
            <person name="Pursley I."/>
            <person name="Horton D.L."/>
            <person name="Alikhan N.F."/>
            <person name="Baker D."/>
            <person name="Gharbi K."/>
            <person name="Hall N."/>
            <person name="Watson M."/>
            <person name="Adriaenssens E.M."/>
            <person name="Foster-Nyarko E."/>
            <person name="Jarju S."/>
            <person name="Secka A."/>
            <person name="Antonio M."/>
            <person name="Oren A."/>
            <person name="Chaudhuri R.R."/>
            <person name="La Ragione R."/>
            <person name="Hildebrand F."/>
            <person name="Pallen M.J."/>
        </authorList>
    </citation>
    <scope>NUCLEOTIDE SEQUENCE</scope>
    <source>
        <strain evidence="4">Gambia11-129</strain>
    </source>
</reference>
<dbReference type="GO" id="GO:0005829">
    <property type="term" value="C:cytosol"/>
    <property type="evidence" value="ECO:0007669"/>
    <property type="project" value="TreeGrafter"/>
</dbReference>
<organism evidence="4 5">
    <name type="scientific">Candidatus Ornithospirochaeta avicola</name>
    <dbReference type="NCBI Taxonomy" id="2840896"/>
    <lineage>
        <taxon>Bacteria</taxon>
        <taxon>Pseudomonadati</taxon>
        <taxon>Spirochaetota</taxon>
        <taxon>Spirochaetia</taxon>
        <taxon>Spirochaetales</taxon>
        <taxon>Spirochaetaceae</taxon>
        <taxon>Spirochaetaceae incertae sedis</taxon>
        <taxon>Candidatus Ornithospirochaeta</taxon>
    </lineage>
</organism>
<dbReference type="Pfam" id="PF00596">
    <property type="entry name" value="Aldolase_II"/>
    <property type="match status" value="1"/>
</dbReference>
<proteinExistence type="predicted"/>
<keyword evidence="1" id="KW-0479">Metal-binding</keyword>
<accession>A0A9D1PTB3</accession>
<keyword evidence="2" id="KW-0456">Lyase</keyword>
<dbReference type="GO" id="GO:0019323">
    <property type="term" value="P:pentose catabolic process"/>
    <property type="evidence" value="ECO:0007669"/>
    <property type="project" value="TreeGrafter"/>
</dbReference>
<dbReference type="PANTHER" id="PTHR22789">
    <property type="entry name" value="FUCULOSE PHOSPHATE ALDOLASE"/>
    <property type="match status" value="1"/>
</dbReference>
<sequence length="202" mass="22805">MKAQSTKAALVQQVVSFTRRCFDKGYFNTFRGEISIKSEGYFIVNRPEIPRFDIAEQDVSTFDIYTGEILENGIRFPVNVHRVIYERRSDIDCVFYAPLASLPFLSSEAGEIQIAFTEETSVMLKNIKRIPYQKSNSLSLAETVRDACVDTDIIIIDNLGVVVLGPSPAIAYYKLELLDAVAKLNVFHRGGVLPKLKFIRTK</sequence>